<dbReference type="AlphaFoldDB" id="A0A8H3YHK5"/>
<dbReference type="EMBL" id="BLZA01000030">
    <property type="protein sequence ID" value="GHJ88287.1"/>
    <property type="molecule type" value="Genomic_DNA"/>
</dbReference>
<organism evidence="1 2">
    <name type="scientific">Naganishia liquefaciens</name>
    <dbReference type="NCBI Taxonomy" id="104408"/>
    <lineage>
        <taxon>Eukaryota</taxon>
        <taxon>Fungi</taxon>
        <taxon>Dikarya</taxon>
        <taxon>Basidiomycota</taxon>
        <taxon>Agaricomycotina</taxon>
        <taxon>Tremellomycetes</taxon>
        <taxon>Filobasidiales</taxon>
        <taxon>Filobasidiaceae</taxon>
        <taxon>Naganishia</taxon>
    </lineage>
</organism>
<proteinExistence type="predicted"/>
<reference evidence="1" key="1">
    <citation type="submission" date="2020-07" db="EMBL/GenBank/DDBJ databases">
        <title>Draft Genome Sequence of a Deep-Sea Yeast, Naganishia (Cryptococcus) liquefaciens strain N6.</title>
        <authorList>
            <person name="Han Y.W."/>
            <person name="Kajitani R."/>
            <person name="Morimoto H."/>
            <person name="Parhat M."/>
            <person name="Tsubouchi H."/>
            <person name="Bakenova O."/>
            <person name="Ogata M."/>
            <person name="Argunhan B."/>
            <person name="Aoki R."/>
            <person name="Kajiwara S."/>
            <person name="Itoh T."/>
            <person name="Iwasaki H."/>
        </authorList>
    </citation>
    <scope>NUCLEOTIDE SEQUENCE</scope>
    <source>
        <strain evidence="1">N6</strain>
    </source>
</reference>
<sequence>MLSFRPYLAGLFLLVSTFFYSTCAVKITVLNSCAFALNAAHTADPANAGYKEGCQLISSGSKATIIDSAKLRDRRWVGGRIWATRQTCDRNLAPDQRGSNLTWAEFTINVKVNGAQEAFDSWDGEQMTQTSWAVSA</sequence>
<evidence type="ECO:0000313" key="1">
    <source>
        <dbReference type="EMBL" id="GHJ88287.1"/>
    </source>
</evidence>
<accession>A0A8H3YHK5</accession>
<gene>
    <name evidence="1" type="ORF">NliqN6_4689</name>
</gene>
<name>A0A8H3YHK5_9TREE</name>
<comment type="caution">
    <text evidence="1">The sequence shown here is derived from an EMBL/GenBank/DDBJ whole genome shotgun (WGS) entry which is preliminary data.</text>
</comment>
<protein>
    <submittedName>
        <fullName evidence="1">Uncharacterized protein</fullName>
    </submittedName>
</protein>
<keyword evidence="2" id="KW-1185">Reference proteome</keyword>
<evidence type="ECO:0000313" key="2">
    <source>
        <dbReference type="Proteomes" id="UP000620104"/>
    </source>
</evidence>
<dbReference type="Proteomes" id="UP000620104">
    <property type="component" value="Unassembled WGS sequence"/>
</dbReference>